<name>A0A9D4U282_ADICA</name>
<gene>
    <name evidence="1" type="ORF">GOP47_0024664</name>
</gene>
<dbReference type="EMBL" id="JABFUD020000024">
    <property type="protein sequence ID" value="KAI5060244.1"/>
    <property type="molecule type" value="Genomic_DNA"/>
</dbReference>
<protein>
    <submittedName>
        <fullName evidence="1">Uncharacterized protein</fullName>
    </submittedName>
</protein>
<sequence length="298" mass="34009">MDASPSEETWWKPTSIVQCYGYINASCFCKITSGSSRINNQVMLYLDSDNNRTFGGEDVFKELRARSVYLSRKSCICFFAFSVFLSGCEQLLEYNEEFMTDPKTYRVMRSEAVLAKWLHIWRPLVEAIARTEPIAWNSWGELLRLFICRSREAKVPAKERGAEVGASAFPETAVSEEMWQHTLREGGDGPSWCVMLSTFPIYFSWLFRFCCWQRIHVWFPMMSLRDELFGLCRHGATPVIQRKKIKDGGGKVWASSGVEAGEDDDRGVASIEWTSGYEGKARELVWGRGKAGELRSSS</sequence>
<comment type="caution">
    <text evidence="1">The sequence shown here is derived from an EMBL/GenBank/DDBJ whole genome shotgun (WGS) entry which is preliminary data.</text>
</comment>
<evidence type="ECO:0000313" key="1">
    <source>
        <dbReference type="EMBL" id="KAI5060244.1"/>
    </source>
</evidence>
<evidence type="ECO:0000313" key="2">
    <source>
        <dbReference type="Proteomes" id="UP000886520"/>
    </source>
</evidence>
<accession>A0A9D4U282</accession>
<reference evidence="1" key="1">
    <citation type="submission" date="2021-01" db="EMBL/GenBank/DDBJ databases">
        <title>Adiantum capillus-veneris genome.</title>
        <authorList>
            <person name="Fang Y."/>
            <person name="Liao Q."/>
        </authorList>
    </citation>
    <scope>NUCLEOTIDE SEQUENCE</scope>
    <source>
        <strain evidence="1">H3</strain>
        <tissue evidence="1">Leaf</tissue>
    </source>
</reference>
<dbReference type="AlphaFoldDB" id="A0A9D4U282"/>
<keyword evidence="2" id="KW-1185">Reference proteome</keyword>
<organism evidence="1 2">
    <name type="scientific">Adiantum capillus-veneris</name>
    <name type="common">Maidenhair fern</name>
    <dbReference type="NCBI Taxonomy" id="13818"/>
    <lineage>
        <taxon>Eukaryota</taxon>
        <taxon>Viridiplantae</taxon>
        <taxon>Streptophyta</taxon>
        <taxon>Embryophyta</taxon>
        <taxon>Tracheophyta</taxon>
        <taxon>Polypodiopsida</taxon>
        <taxon>Polypodiidae</taxon>
        <taxon>Polypodiales</taxon>
        <taxon>Pteridineae</taxon>
        <taxon>Pteridaceae</taxon>
        <taxon>Vittarioideae</taxon>
        <taxon>Adiantum</taxon>
    </lineage>
</organism>
<proteinExistence type="predicted"/>
<dbReference type="Proteomes" id="UP000886520">
    <property type="component" value="Chromosome 24"/>
</dbReference>